<dbReference type="Proteomes" id="UP001378956">
    <property type="component" value="Unassembled WGS sequence"/>
</dbReference>
<keyword evidence="2" id="KW-1185">Reference proteome</keyword>
<dbReference type="RefSeq" id="WP_337715396.1">
    <property type="nucleotide sequence ID" value="NZ_JBBEUB010000001.1"/>
</dbReference>
<sequence>MKRYVKDLDGHLIEVTDLKEAILQAALYMGFLWQEHGPEMQAFVKKRQRYWKDLYHKLNALRDQQADTNYSD</sequence>
<comment type="caution">
    <text evidence="1">The sequence shown here is derived from an EMBL/GenBank/DDBJ whole genome shotgun (WGS) entry which is preliminary data.</text>
</comment>
<proteinExistence type="predicted"/>
<reference evidence="1 2" key="1">
    <citation type="submission" date="2024-03" db="EMBL/GenBank/DDBJ databases">
        <title>Sequence of Lycoming College Course Isolates.</title>
        <authorList>
            <person name="Plotts O."/>
            <person name="Newman J."/>
        </authorList>
    </citation>
    <scope>NUCLEOTIDE SEQUENCE [LARGE SCALE GENOMIC DNA]</scope>
    <source>
        <strain evidence="1 2">CJB-3</strain>
    </source>
</reference>
<accession>A0ABU8NHA8</accession>
<evidence type="ECO:0000313" key="1">
    <source>
        <dbReference type="EMBL" id="MEJ2901632.1"/>
    </source>
</evidence>
<dbReference type="EMBL" id="JBBEUB010000001">
    <property type="protein sequence ID" value="MEJ2901632.1"/>
    <property type="molecule type" value="Genomic_DNA"/>
</dbReference>
<gene>
    <name evidence="1" type="ORF">WAE58_04325</name>
</gene>
<name>A0ABU8NHA8_9SPHI</name>
<organism evidence="1 2">
    <name type="scientific">Pedobacter panaciterrae</name>
    <dbReference type="NCBI Taxonomy" id="363849"/>
    <lineage>
        <taxon>Bacteria</taxon>
        <taxon>Pseudomonadati</taxon>
        <taxon>Bacteroidota</taxon>
        <taxon>Sphingobacteriia</taxon>
        <taxon>Sphingobacteriales</taxon>
        <taxon>Sphingobacteriaceae</taxon>
        <taxon>Pedobacter</taxon>
    </lineage>
</organism>
<protein>
    <submittedName>
        <fullName evidence="1">Uncharacterized protein</fullName>
    </submittedName>
</protein>
<evidence type="ECO:0000313" key="2">
    <source>
        <dbReference type="Proteomes" id="UP001378956"/>
    </source>
</evidence>